<accession>A0A543CCM4</accession>
<feature type="region of interest" description="Disordered" evidence="1">
    <location>
        <begin position="113"/>
        <end position="133"/>
    </location>
</feature>
<sequence>MNVPDTAPRPPEGLRGEDLAEWAKADQSNGQERAHVLWLTVATEPGQNLLATRLADLLGWPEPDASPERILATVDKSAAFPPGRVLHTERNRPAWAQRPELIAALEQRCQSAGPNAYTSAPVDPGRIDKGLFR</sequence>
<comment type="caution">
    <text evidence="2">The sequence shown here is derived from an EMBL/GenBank/DDBJ whole genome shotgun (WGS) entry which is preliminary data.</text>
</comment>
<keyword evidence="3" id="KW-1185">Reference proteome</keyword>
<dbReference type="Proteomes" id="UP000316096">
    <property type="component" value="Unassembled WGS sequence"/>
</dbReference>
<evidence type="ECO:0000313" key="3">
    <source>
        <dbReference type="Proteomes" id="UP000316096"/>
    </source>
</evidence>
<gene>
    <name evidence="2" type="ORF">FB559_0249</name>
</gene>
<evidence type="ECO:0000313" key="2">
    <source>
        <dbReference type="EMBL" id="TQL94767.1"/>
    </source>
</evidence>
<protein>
    <submittedName>
        <fullName evidence="2">Uncharacterized protein</fullName>
    </submittedName>
</protein>
<evidence type="ECO:0000256" key="1">
    <source>
        <dbReference type="SAM" id="MobiDB-lite"/>
    </source>
</evidence>
<dbReference type="AlphaFoldDB" id="A0A543CCM4"/>
<dbReference type="RefSeq" id="WP_141952342.1">
    <property type="nucleotide sequence ID" value="NZ_VFOZ01000001.1"/>
</dbReference>
<dbReference type="EMBL" id="VFOZ01000001">
    <property type="protein sequence ID" value="TQL94767.1"/>
    <property type="molecule type" value="Genomic_DNA"/>
</dbReference>
<name>A0A543CCM4_9ACTN</name>
<proteinExistence type="predicted"/>
<organism evidence="2 3">
    <name type="scientific">Actinoallomurus bryophytorum</name>
    <dbReference type="NCBI Taxonomy" id="1490222"/>
    <lineage>
        <taxon>Bacteria</taxon>
        <taxon>Bacillati</taxon>
        <taxon>Actinomycetota</taxon>
        <taxon>Actinomycetes</taxon>
        <taxon>Streptosporangiales</taxon>
        <taxon>Thermomonosporaceae</taxon>
        <taxon>Actinoallomurus</taxon>
    </lineage>
</organism>
<reference evidence="2 3" key="1">
    <citation type="submission" date="2019-06" db="EMBL/GenBank/DDBJ databases">
        <title>Sequencing the genomes of 1000 actinobacteria strains.</title>
        <authorList>
            <person name="Klenk H.-P."/>
        </authorList>
    </citation>
    <scope>NUCLEOTIDE SEQUENCE [LARGE SCALE GENOMIC DNA]</scope>
    <source>
        <strain evidence="2 3">DSM 102200</strain>
    </source>
</reference>